<sequence length="104" mass="12249">MSKYVYTTVYEEFTGLKPPEPKETKPRRKRGYGHPYRMRLNIKDHQAIPDKSPLLNDNIKTQQQQAPASVFHTVAHDSLIFMDKTVQHLPKITYKKRRHYSQPG</sequence>
<evidence type="ECO:0000313" key="2">
    <source>
        <dbReference type="EMBL" id="PJE78794.1"/>
    </source>
</evidence>
<dbReference type="EMBL" id="NSIT01000127">
    <property type="protein sequence ID" value="PJE78794.1"/>
    <property type="molecule type" value="Genomic_DNA"/>
</dbReference>
<proteinExistence type="predicted"/>
<gene>
    <name evidence="2" type="ORF">CI610_02250</name>
</gene>
<organism evidence="2">
    <name type="scientific">invertebrate metagenome</name>
    <dbReference type="NCBI Taxonomy" id="1711999"/>
    <lineage>
        <taxon>unclassified sequences</taxon>
        <taxon>metagenomes</taxon>
        <taxon>organismal metagenomes</taxon>
    </lineage>
</organism>
<feature type="region of interest" description="Disordered" evidence="1">
    <location>
        <begin position="15"/>
        <end position="34"/>
    </location>
</feature>
<name>A0A2H9T6G3_9ZZZZ</name>
<evidence type="ECO:0000256" key="1">
    <source>
        <dbReference type="SAM" id="MobiDB-lite"/>
    </source>
</evidence>
<dbReference type="AlphaFoldDB" id="A0A2H9T6G3"/>
<protein>
    <submittedName>
        <fullName evidence="2">Uncharacterized protein</fullName>
    </submittedName>
</protein>
<accession>A0A2H9T6G3</accession>
<comment type="caution">
    <text evidence="2">The sequence shown here is derived from an EMBL/GenBank/DDBJ whole genome shotgun (WGS) entry which is preliminary data.</text>
</comment>
<reference evidence="2" key="1">
    <citation type="journal article" date="2017" name="Appl. Environ. Microbiol.">
        <title>Molecular characterization of an Endozoicomonas-like organism causing infection in king scallop Pecten maximus L.</title>
        <authorList>
            <person name="Cano I."/>
            <person name="van Aerle R."/>
            <person name="Ross S."/>
            <person name="Verner-Jeffreys D.W."/>
            <person name="Paley R.K."/>
            <person name="Rimmer G."/>
            <person name="Ryder D."/>
            <person name="Hooper P."/>
            <person name="Stone D."/>
            <person name="Feist S.W."/>
        </authorList>
    </citation>
    <scope>NUCLEOTIDE SEQUENCE</scope>
</reference>